<dbReference type="EMBL" id="NKXS01000712">
    <property type="protein sequence ID" value="PIN22670.1"/>
    <property type="molecule type" value="Genomic_DNA"/>
</dbReference>
<name>A0A2G9HZ94_9LAMI</name>
<dbReference type="Proteomes" id="UP000231279">
    <property type="component" value="Unassembled WGS sequence"/>
</dbReference>
<dbReference type="PANTHER" id="PTHR31170">
    <property type="entry name" value="BNAC04G53230D PROTEIN"/>
    <property type="match status" value="1"/>
</dbReference>
<dbReference type="AlphaFoldDB" id="A0A2G9HZ94"/>
<dbReference type="InterPro" id="IPR004158">
    <property type="entry name" value="DUF247_pln"/>
</dbReference>
<evidence type="ECO:0000313" key="2">
    <source>
        <dbReference type="Proteomes" id="UP000231279"/>
    </source>
</evidence>
<evidence type="ECO:0000313" key="1">
    <source>
        <dbReference type="EMBL" id="PIN22670.1"/>
    </source>
</evidence>
<dbReference type="Pfam" id="PF03140">
    <property type="entry name" value="DUF247"/>
    <property type="match status" value="1"/>
</dbReference>
<accession>A0A2G9HZ94</accession>
<gene>
    <name evidence="1" type="ORF">CDL12_04615</name>
</gene>
<sequence length="420" mass="49145">MLPVRQVNFWRQNGHRRREKDQKCKIGRRVPYAGKMAFASDEASIALTEETLACKICRKLDALSAHTSHSYPSCIYRVPEKRRKANEAAYTPRLVSIGPLHRDRGQLQGMELYKLRCLQNFLNRSKVSLDRLLEFIAEWETYVRVCYQDTSNLNREQFLEMTLLDGIFIVELFLKKYFSELREENDIIFRNSWMWSDLLHDMLLLENQLSDGCTKRPTGFCAGSFFFKDVCNTEKLPLTQKSDPARHFVEFLLIHHSPVVPLFRSRRSLRATKFEYTRSATELRQAGVKLPRLIVDEWTETFFRNIIAFEQCGYHSKDITSYVILMDSLINTPADVVLLVKHGIIENKLGESNAVAELFNNLYKEVVTETDEFYFAELCDELNAYSMDPFHEFKANWFRCYLRSKKQNSNGTELSNNIKL</sequence>
<reference evidence="2" key="1">
    <citation type="journal article" date="2018" name="Gigascience">
        <title>Genome assembly of the Pink Ipe (Handroanthus impetiginosus, Bignoniaceae), a highly valued, ecologically keystone Neotropical timber forest tree.</title>
        <authorList>
            <person name="Silva-Junior O.B."/>
            <person name="Grattapaglia D."/>
            <person name="Novaes E."/>
            <person name="Collevatti R.G."/>
        </authorList>
    </citation>
    <scope>NUCLEOTIDE SEQUENCE [LARGE SCALE GENOMIC DNA]</scope>
    <source>
        <strain evidence="2">cv. UFG-1</strain>
    </source>
</reference>
<protein>
    <submittedName>
        <fullName evidence="1">Uncharacterized protein</fullName>
    </submittedName>
</protein>
<proteinExistence type="predicted"/>
<dbReference type="OrthoDB" id="1639532at2759"/>
<comment type="caution">
    <text evidence="1">The sequence shown here is derived from an EMBL/GenBank/DDBJ whole genome shotgun (WGS) entry which is preliminary data.</text>
</comment>
<dbReference type="PANTHER" id="PTHR31170:SF25">
    <property type="entry name" value="BNAA09G04570D PROTEIN"/>
    <property type="match status" value="1"/>
</dbReference>
<dbReference type="STRING" id="429701.A0A2G9HZ94"/>
<keyword evidence="2" id="KW-1185">Reference proteome</keyword>
<organism evidence="1 2">
    <name type="scientific">Handroanthus impetiginosus</name>
    <dbReference type="NCBI Taxonomy" id="429701"/>
    <lineage>
        <taxon>Eukaryota</taxon>
        <taxon>Viridiplantae</taxon>
        <taxon>Streptophyta</taxon>
        <taxon>Embryophyta</taxon>
        <taxon>Tracheophyta</taxon>
        <taxon>Spermatophyta</taxon>
        <taxon>Magnoliopsida</taxon>
        <taxon>eudicotyledons</taxon>
        <taxon>Gunneridae</taxon>
        <taxon>Pentapetalae</taxon>
        <taxon>asterids</taxon>
        <taxon>lamiids</taxon>
        <taxon>Lamiales</taxon>
        <taxon>Bignoniaceae</taxon>
        <taxon>Crescentiina</taxon>
        <taxon>Tabebuia alliance</taxon>
        <taxon>Handroanthus</taxon>
    </lineage>
</organism>